<name>A0ACB7TLP1_HYAAI</name>
<gene>
    <name evidence="1" type="ORF">HPB50_021544</name>
</gene>
<dbReference type="Proteomes" id="UP000821845">
    <property type="component" value="Chromosome 1"/>
</dbReference>
<comment type="caution">
    <text evidence="1">The sequence shown here is derived from an EMBL/GenBank/DDBJ whole genome shotgun (WGS) entry which is preliminary data.</text>
</comment>
<accession>A0ACB7TLP1</accession>
<keyword evidence="2" id="KW-1185">Reference proteome</keyword>
<proteinExistence type="predicted"/>
<reference evidence="1" key="1">
    <citation type="submission" date="2020-05" db="EMBL/GenBank/DDBJ databases">
        <title>Large-scale comparative analyses of tick genomes elucidate their genetic diversity and vector capacities.</title>
        <authorList>
            <person name="Jia N."/>
            <person name="Wang J."/>
            <person name="Shi W."/>
            <person name="Du L."/>
            <person name="Sun Y."/>
            <person name="Zhan W."/>
            <person name="Jiang J."/>
            <person name="Wang Q."/>
            <person name="Zhang B."/>
            <person name="Ji P."/>
            <person name="Sakyi L.B."/>
            <person name="Cui X."/>
            <person name="Yuan T."/>
            <person name="Jiang B."/>
            <person name="Yang W."/>
            <person name="Lam T.T.-Y."/>
            <person name="Chang Q."/>
            <person name="Ding S."/>
            <person name="Wang X."/>
            <person name="Zhu J."/>
            <person name="Ruan X."/>
            <person name="Zhao L."/>
            <person name="Wei J."/>
            <person name="Que T."/>
            <person name="Du C."/>
            <person name="Cheng J."/>
            <person name="Dai P."/>
            <person name="Han X."/>
            <person name="Huang E."/>
            <person name="Gao Y."/>
            <person name="Liu J."/>
            <person name="Shao H."/>
            <person name="Ye R."/>
            <person name="Li L."/>
            <person name="Wei W."/>
            <person name="Wang X."/>
            <person name="Wang C."/>
            <person name="Yang T."/>
            <person name="Huo Q."/>
            <person name="Li W."/>
            <person name="Guo W."/>
            <person name="Chen H."/>
            <person name="Zhou L."/>
            <person name="Ni X."/>
            <person name="Tian J."/>
            <person name="Zhou Y."/>
            <person name="Sheng Y."/>
            <person name="Liu T."/>
            <person name="Pan Y."/>
            <person name="Xia L."/>
            <person name="Li J."/>
            <person name="Zhao F."/>
            <person name="Cao W."/>
        </authorList>
    </citation>
    <scope>NUCLEOTIDE SEQUENCE</scope>
    <source>
        <strain evidence="1">Hyas-2018</strain>
    </source>
</reference>
<protein>
    <submittedName>
        <fullName evidence="1">Uncharacterized protein</fullName>
    </submittedName>
</protein>
<dbReference type="EMBL" id="CM023481">
    <property type="protein sequence ID" value="KAH6947815.1"/>
    <property type="molecule type" value="Genomic_DNA"/>
</dbReference>
<evidence type="ECO:0000313" key="1">
    <source>
        <dbReference type="EMBL" id="KAH6947815.1"/>
    </source>
</evidence>
<organism evidence="1 2">
    <name type="scientific">Hyalomma asiaticum</name>
    <name type="common">Tick</name>
    <dbReference type="NCBI Taxonomy" id="266040"/>
    <lineage>
        <taxon>Eukaryota</taxon>
        <taxon>Metazoa</taxon>
        <taxon>Ecdysozoa</taxon>
        <taxon>Arthropoda</taxon>
        <taxon>Chelicerata</taxon>
        <taxon>Arachnida</taxon>
        <taxon>Acari</taxon>
        <taxon>Parasitiformes</taxon>
        <taxon>Ixodida</taxon>
        <taxon>Ixodoidea</taxon>
        <taxon>Ixodidae</taxon>
        <taxon>Hyalomminae</taxon>
        <taxon>Hyalomma</taxon>
    </lineage>
</organism>
<evidence type="ECO:0000313" key="2">
    <source>
        <dbReference type="Proteomes" id="UP000821845"/>
    </source>
</evidence>
<sequence>MFKFDVISQDEMTKKAKMRIAKAFSVFKNIRLNIFLPTMNAGMELKAERHCRDRLSESSTYQLSPHQRRLKKLHAKIWEKSYCDSENVVYVSLVGTLKVAWIEPSTSLAAKDRQKRRAKLVDSSWRQASGAGILPEEWDLFTERSQEPSVRRALEVNLDGPGERARPASEPRWKQLVFPAHCLAAGVL</sequence>